<accession>A0ABM4B9J5</accession>
<dbReference type="InterPro" id="IPR009057">
    <property type="entry name" value="Homeodomain-like_sf"/>
</dbReference>
<name>A0ABM4B9J5_HYDVU</name>
<dbReference type="RefSeq" id="XP_065645558.1">
    <property type="nucleotide sequence ID" value="XM_065789486.1"/>
</dbReference>
<organism evidence="2 3">
    <name type="scientific">Hydra vulgaris</name>
    <name type="common">Hydra</name>
    <name type="synonym">Hydra attenuata</name>
    <dbReference type="NCBI Taxonomy" id="6087"/>
    <lineage>
        <taxon>Eukaryota</taxon>
        <taxon>Metazoa</taxon>
        <taxon>Cnidaria</taxon>
        <taxon>Hydrozoa</taxon>
        <taxon>Hydroidolina</taxon>
        <taxon>Anthoathecata</taxon>
        <taxon>Aplanulata</taxon>
        <taxon>Hydridae</taxon>
        <taxon>Hydra</taxon>
    </lineage>
</organism>
<evidence type="ECO:0000313" key="2">
    <source>
        <dbReference type="Proteomes" id="UP001652625"/>
    </source>
</evidence>
<evidence type="ECO:0000313" key="3">
    <source>
        <dbReference type="RefSeq" id="XP_065645558.1"/>
    </source>
</evidence>
<dbReference type="PANTHER" id="PTHR46068:SF1">
    <property type="entry name" value="TRANSPOSASE IS30-LIKE HTH DOMAIN-CONTAINING PROTEIN"/>
    <property type="match status" value="1"/>
</dbReference>
<keyword evidence="2" id="KW-1185">Reference proteome</keyword>
<gene>
    <name evidence="3" type="primary">LOC136076026</name>
</gene>
<reference evidence="3" key="2">
    <citation type="submission" date="2025-08" db="UniProtKB">
        <authorList>
            <consortium name="RefSeq"/>
        </authorList>
    </citation>
    <scope>IDENTIFICATION</scope>
</reference>
<feature type="region of interest" description="Disordered" evidence="1">
    <location>
        <begin position="41"/>
        <end position="64"/>
    </location>
</feature>
<sequence length="155" mass="18226">MKVTKDHRVSIEHLFFSGCTGAEIAKRLKIPRRTVYNNCERLKETGSTQDKPRSGRPPKSSSKIIIKKVRDRIHRNPRRSMRKMANDLQIGRESLRKICKDKLKLIPYKIQKAHLFTDKMKKVKMERCKLLLKYFSSATQELFSLMNVYSMLKLS</sequence>
<dbReference type="SUPFAM" id="SSF46689">
    <property type="entry name" value="Homeodomain-like"/>
    <property type="match status" value="1"/>
</dbReference>
<dbReference type="PANTHER" id="PTHR46068">
    <property type="entry name" value="PROTEIN CBG27172"/>
    <property type="match status" value="1"/>
</dbReference>
<evidence type="ECO:0000256" key="1">
    <source>
        <dbReference type="SAM" id="MobiDB-lite"/>
    </source>
</evidence>
<dbReference type="GeneID" id="136076026"/>
<dbReference type="Proteomes" id="UP001652625">
    <property type="component" value="Chromosome 02"/>
</dbReference>
<proteinExistence type="predicted"/>
<reference evidence="2" key="1">
    <citation type="submission" date="2025-05" db="UniProtKB">
        <authorList>
            <consortium name="RefSeq"/>
        </authorList>
    </citation>
    <scope>NUCLEOTIDE SEQUENCE [LARGE SCALE GENOMIC DNA]</scope>
</reference>
<protein>
    <submittedName>
        <fullName evidence="3">Uncharacterized protein LOC136076026</fullName>
    </submittedName>
</protein>
<dbReference type="Gene3D" id="1.10.10.60">
    <property type="entry name" value="Homeodomain-like"/>
    <property type="match status" value="1"/>
</dbReference>